<feature type="compositionally biased region" description="Polar residues" evidence="2">
    <location>
        <begin position="122"/>
        <end position="131"/>
    </location>
</feature>
<keyword evidence="5" id="KW-1185">Reference proteome</keyword>
<name>A0A067RGE6_ZOONE</name>
<feature type="region of interest" description="Disordered" evidence="2">
    <location>
        <begin position="188"/>
        <end position="224"/>
    </location>
</feature>
<evidence type="ECO:0000256" key="2">
    <source>
        <dbReference type="SAM" id="MobiDB-lite"/>
    </source>
</evidence>
<dbReference type="Pfam" id="PF10148">
    <property type="entry name" value="SCHIP-1_C"/>
    <property type="match status" value="1"/>
</dbReference>
<dbReference type="GO" id="GO:0035332">
    <property type="term" value="P:positive regulation of hippo signaling"/>
    <property type="evidence" value="ECO:0007669"/>
    <property type="project" value="TreeGrafter"/>
</dbReference>
<organism evidence="4 5">
    <name type="scientific">Zootermopsis nevadensis</name>
    <name type="common">Dampwood termite</name>
    <dbReference type="NCBI Taxonomy" id="136037"/>
    <lineage>
        <taxon>Eukaryota</taxon>
        <taxon>Metazoa</taxon>
        <taxon>Ecdysozoa</taxon>
        <taxon>Arthropoda</taxon>
        <taxon>Hexapoda</taxon>
        <taxon>Insecta</taxon>
        <taxon>Pterygota</taxon>
        <taxon>Neoptera</taxon>
        <taxon>Polyneoptera</taxon>
        <taxon>Dictyoptera</taxon>
        <taxon>Blattodea</taxon>
        <taxon>Blattoidea</taxon>
        <taxon>Termitoidae</taxon>
        <taxon>Termopsidae</taxon>
        <taxon>Zootermopsis</taxon>
    </lineage>
</organism>
<feature type="compositionally biased region" description="Acidic residues" evidence="2">
    <location>
        <begin position="111"/>
        <end position="121"/>
    </location>
</feature>
<dbReference type="EMBL" id="KK852655">
    <property type="protein sequence ID" value="KDR19281.1"/>
    <property type="molecule type" value="Genomic_DNA"/>
</dbReference>
<dbReference type="InParanoid" id="A0A067RGE6"/>
<feature type="compositionally biased region" description="Basic and acidic residues" evidence="2">
    <location>
        <begin position="531"/>
        <end position="547"/>
    </location>
</feature>
<dbReference type="GO" id="GO:0030054">
    <property type="term" value="C:cell junction"/>
    <property type="evidence" value="ECO:0007669"/>
    <property type="project" value="TreeGrafter"/>
</dbReference>
<evidence type="ECO:0000256" key="1">
    <source>
        <dbReference type="ARBA" id="ARBA00023054"/>
    </source>
</evidence>
<feature type="region of interest" description="Disordered" evidence="2">
    <location>
        <begin position="1"/>
        <end position="45"/>
    </location>
</feature>
<dbReference type="AlphaFoldDB" id="A0A067RGE6"/>
<reference evidence="4 5" key="1">
    <citation type="journal article" date="2014" name="Nat. Commun.">
        <title>Molecular traces of alternative social organization in a termite genome.</title>
        <authorList>
            <person name="Terrapon N."/>
            <person name="Li C."/>
            <person name="Robertson H.M."/>
            <person name="Ji L."/>
            <person name="Meng X."/>
            <person name="Booth W."/>
            <person name="Chen Z."/>
            <person name="Childers C.P."/>
            <person name="Glastad K.M."/>
            <person name="Gokhale K."/>
            <person name="Gowin J."/>
            <person name="Gronenberg W."/>
            <person name="Hermansen R.A."/>
            <person name="Hu H."/>
            <person name="Hunt B.G."/>
            <person name="Huylmans A.K."/>
            <person name="Khalil S.M."/>
            <person name="Mitchell R.D."/>
            <person name="Munoz-Torres M.C."/>
            <person name="Mustard J.A."/>
            <person name="Pan H."/>
            <person name="Reese J.T."/>
            <person name="Scharf M.E."/>
            <person name="Sun F."/>
            <person name="Vogel H."/>
            <person name="Xiao J."/>
            <person name="Yang W."/>
            <person name="Yang Z."/>
            <person name="Yang Z."/>
            <person name="Zhou J."/>
            <person name="Zhu J."/>
            <person name="Brent C.S."/>
            <person name="Elsik C.G."/>
            <person name="Goodisman M.A."/>
            <person name="Liberles D.A."/>
            <person name="Roe R.M."/>
            <person name="Vargo E.L."/>
            <person name="Vilcinskas A."/>
            <person name="Wang J."/>
            <person name="Bornberg-Bauer E."/>
            <person name="Korb J."/>
            <person name="Zhang G."/>
            <person name="Liebig J."/>
        </authorList>
    </citation>
    <scope>NUCLEOTIDE SEQUENCE [LARGE SCALE GENOMIC DNA]</scope>
    <source>
        <tissue evidence="4">Whole organism</tissue>
    </source>
</reference>
<accession>A0A067RGE6</accession>
<evidence type="ECO:0000313" key="4">
    <source>
        <dbReference type="EMBL" id="KDR19281.1"/>
    </source>
</evidence>
<protein>
    <submittedName>
        <fullName evidence="4">Schwannomin-interacting protein 1</fullName>
    </submittedName>
</protein>
<dbReference type="Proteomes" id="UP000027135">
    <property type="component" value="Unassembled WGS sequence"/>
</dbReference>
<feature type="region of interest" description="Disordered" evidence="2">
    <location>
        <begin position="595"/>
        <end position="616"/>
    </location>
</feature>
<keyword evidence="1" id="KW-0175">Coiled coil</keyword>
<dbReference type="PANTHER" id="PTHR13103:SF2">
    <property type="entry name" value="IQCJ-SCHIP1 READTHROUGH TRANSCRIPT PROTEIN-RELATED"/>
    <property type="match status" value="1"/>
</dbReference>
<feature type="region of interest" description="Disordered" evidence="2">
    <location>
        <begin position="96"/>
        <end position="136"/>
    </location>
</feature>
<feature type="compositionally biased region" description="Low complexity" evidence="2">
    <location>
        <begin position="597"/>
        <end position="612"/>
    </location>
</feature>
<proteinExistence type="predicted"/>
<feature type="region of interest" description="Disordered" evidence="2">
    <location>
        <begin position="531"/>
        <end position="570"/>
    </location>
</feature>
<gene>
    <name evidence="4" type="ORF">L798_06075</name>
</gene>
<dbReference type="eggNOG" id="KOG4847">
    <property type="taxonomic scope" value="Eukaryota"/>
</dbReference>
<dbReference type="GO" id="GO:0005886">
    <property type="term" value="C:plasma membrane"/>
    <property type="evidence" value="ECO:0007669"/>
    <property type="project" value="TreeGrafter"/>
</dbReference>
<feature type="compositionally biased region" description="Polar residues" evidence="2">
    <location>
        <begin position="25"/>
        <end position="40"/>
    </location>
</feature>
<dbReference type="InterPro" id="IPR015649">
    <property type="entry name" value="SCHIP_1_C"/>
</dbReference>
<evidence type="ECO:0000259" key="3">
    <source>
        <dbReference type="Pfam" id="PF10148"/>
    </source>
</evidence>
<dbReference type="InterPro" id="IPR039045">
    <property type="entry name" value="SCHIP_1"/>
</dbReference>
<evidence type="ECO:0000313" key="5">
    <source>
        <dbReference type="Proteomes" id="UP000027135"/>
    </source>
</evidence>
<feature type="domain" description="Schwannomin interacting protein 1 C-terminal" evidence="3">
    <location>
        <begin position="538"/>
        <end position="797"/>
    </location>
</feature>
<feature type="compositionally biased region" description="Acidic residues" evidence="2">
    <location>
        <begin position="210"/>
        <end position="220"/>
    </location>
</feature>
<dbReference type="PANTHER" id="PTHR13103">
    <property type="entry name" value="SCHWANNOMIN INTERACTING PROTEIN 1"/>
    <property type="match status" value="1"/>
</dbReference>
<sequence length="830" mass="92505">MEGEMRLKGADGSVDIPGSLLHTHNVGQRDQNRNQPSTRDTLPDSGIIHCSTQWANSYVASPNTTACTTPGKELQQHLANGGSNFNNNITASFQQHRSTYNSSSEFLSESSPDDSLGDFEDGQQSSSSLDASPQGDEYRCFSHEEVSDSDSLSDDGRCRGLLAALGGRGIVNPNYPGFQYLACELHPSDTDDTEEERDTGNKNCNNNNNGEEDIDDSDNETESKIDSVNHLDSVENFQKDFYDKPKFNIPVDAELDCYCVDGSESVAAVDDEKDLNVRLPESENIVTADSKNVSAEELESDSKVLVTNMAAIALTCNNIDTPLIDSQQINCSKMSDAFLSSAKEDLLCKNTTEEGSVRNKCEDVMSCLNSLEPCSGDANILNMGDSNRAVEEWEEMEKSIEKFNKEEQISNEKEQDDDLVVPRKKEKMEINYSVKKSRSNSCASNMDMLQVASAPVLEQQEQQVDAVVRWRDFGPRGGRDHVLANRRSVPTAACDKKRSSTEILGGFDVYNIETAMPKIDLDAIESHLRAAREEERRRRNDREEIRRRLAMGSDTDEYYGSERPGRKPSLQARLQSVSFTPPGMNLQICFMNETVSDTESPSSDTETASSPAKTDPEKIIAVSRSSALPVKPLQLTPSPAATRPSTSLLTLPIHRETEPPHPMTEADFFARQAQLQAEARMALAQAKEMAHMQMEVERQRLKTSPITEMVRSSLEKVGIPFPEDRRRVSRQILTEMNVAQLQVIVNDLHTQIEILNEGLVKFLMDRDDLHMEQDSMLVDIEDLTRYLGAKEQTVKEQEDLQLLNQNNNNNNHNFLPAKPKVNRVAGLAKK</sequence>